<dbReference type="EMBL" id="KN832877">
    <property type="protein sequence ID" value="KIN00484.1"/>
    <property type="molecule type" value="Genomic_DNA"/>
</dbReference>
<accession>A0A0C3CN72</accession>
<name>A0A0C3CN72_OIDMZ</name>
<reference evidence="1 2" key="1">
    <citation type="submission" date="2014-04" db="EMBL/GenBank/DDBJ databases">
        <authorList>
            <consortium name="DOE Joint Genome Institute"/>
            <person name="Kuo A."/>
            <person name="Martino E."/>
            <person name="Perotto S."/>
            <person name="Kohler A."/>
            <person name="Nagy L.G."/>
            <person name="Floudas D."/>
            <person name="Copeland A."/>
            <person name="Barry K.W."/>
            <person name="Cichocki N."/>
            <person name="Veneault-Fourrey C."/>
            <person name="LaButti K."/>
            <person name="Lindquist E.A."/>
            <person name="Lipzen A."/>
            <person name="Lundell T."/>
            <person name="Morin E."/>
            <person name="Murat C."/>
            <person name="Sun H."/>
            <person name="Tunlid A."/>
            <person name="Henrissat B."/>
            <person name="Grigoriev I.V."/>
            <person name="Hibbett D.S."/>
            <person name="Martin F."/>
            <person name="Nordberg H.P."/>
            <person name="Cantor M.N."/>
            <person name="Hua S.X."/>
        </authorList>
    </citation>
    <scope>NUCLEOTIDE SEQUENCE [LARGE SCALE GENOMIC DNA]</scope>
    <source>
        <strain evidence="1 2">Zn</strain>
    </source>
</reference>
<dbReference type="HOGENOM" id="CLU_2740707_0_0_1"/>
<dbReference type="InParanoid" id="A0A0C3CN72"/>
<keyword evidence="2" id="KW-1185">Reference proteome</keyword>
<evidence type="ECO:0000313" key="1">
    <source>
        <dbReference type="EMBL" id="KIN00484.1"/>
    </source>
</evidence>
<dbReference type="AlphaFoldDB" id="A0A0C3CN72"/>
<dbReference type="Proteomes" id="UP000054321">
    <property type="component" value="Unassembled WGS sequence"/>
</dbReference>
<reference evidence="2" key="2">
    <citation type="submission" date="2015-01" db="EMBL/GenBank/DDBJ databases">
        <title>Evolutionary Origins and Diversification of the Mycorrhizal Mutualists.</title>
        <authorList>
            <consortium name="DOE Joint Genome Institute"/>
            <consortium name="Mycorrhizal Genomics Consortium"/>
            <person name="Kohler A."/>
            <person name="Kuo A."/>
            <person name="Nagy L.G."/>
            <person name="Floudas D."/>
            <person name="Copeland A."/>
            <person name="Barry K.W."/>
            <person name="Cichocki N."/>
            <person name="Veneault-Fourrey C."/>
            <person name="LaButti K."/>
            <person name="Lindquist E.A."/>
            <person name="Lipzen A."/>
            <person name="Lundell T."/>
            <person name="Morin E."/>
            <person name="Murat C."/>
            <person name="Riley R."/>
            <person name="Ohm R."/>
            <person name="Sun H."/>
            <person name="Tunlid A."/>
            <person name="Henrissat B."/>
            <person name="Grigoriev I.V."/>
            <person name="Hibbett D.S."/>
            <person name="Martin F."/>
        </authorList>
    </citation>
    <scope>NUCLEOTIDE SEQUENCE [LARGE SCALE GENOMIC DNA]</scope>
    <source>
        <strain evidence="2">Zn</strain>
    </source>
</reference>
<organism evidence="1 2">
    <name type="scientific">Oidiodendron maius (strain Zn)</name>
    <dbReference type="NCBI Taxonomy" id="913774"/>
    <lineage>
        <taxon>Eukaryota</taxon>
        <taxon>Fungi</taxon>
        <taxon>Dikarya</taxon>
        <taxon>Ascomycota</taxon>
        <taxon>Pezizomycotina</taxon>
        <taxon>Leotiomycetes</taxon>
        <taxon>Leotiomycetes incertae sedis</taxon>
        <taxon>Myxotrichaceae</taxon>
        <taxon>Oidiodendron</taxon>
    </lineage>
</organism>
<evidence type="ECO:0000313" key="2">
    <source>
        <dbReference type="Proteomes" id="UP000054321"/>
    </source>
</evidence>
<proteinExistence type="predicted"/>
<sequence length="71" mass="8575">MAIPSQLQLLEWNYHIRISRIRLSLRIEWESIYGSFHAGSATREEFPLRRKCEKYLCIRVLCVRPIYVDSY</sequence>
<protein>
    <submittedName>
        <fullName evidence="1">Uncharacterized protein</fullName>
    </submittedName>
</protein>
<gene>
    <name evidence="1" type="ORF">OIDMADRAFT_19549</name>
</gene>